<proteinExistence type="predicted"/>
<accession>A0A2K8U9W3</accession>
<dbReference type="KEGG" id="tsy:THSYN_16305"/>
<sequence>MKTTVDLPDELLRQANTEAARRGLRLADLLAEALRRLLPPAQRLDSKQMQLEPGAMAADLSALMADGAGIIDSGVDDLASHPRHLEGFGRDALGHR</sequence>
<evidence type="ECO:0000313" key="2">
    <source>
        <dbReference type="Proteomes" id="UP000232638"/>
    </source>
</evidence>
<evidence type="ECO:0000313" key="1">
    <source>
        <dbReference type="EMBL" id="AUB82354.1"/>
    </source>
</evidence>
<dbReference type="AlphaFoldDB" id="A0A2K8U9W3"/>
<evidence type="ECO:0008006" key="3">
    <source>
        <dbReference type="Google" id="ProtNLM"/>
    </source>
</evidence>
<dbReference type="EMBL" id="CP020370">
    <property type="protein sequence ID" value="AUB82354.1"/>
    <property type="molecule type" value="Genomic_DNA"/>
</dbReference>
<dbReference type="RefSeq" id="WP_100920087.1">
    <property type="nucleotide sequence ID" value="NZ_CP020370.1"/>
</dbReference>
<keyword evidence="2" id="KW-1185">Reference proteome</keyword>
<protein>
    <recommendedName>
        <fullName evidence="3">DUF2191 domain-containing protein</fullName>
    </recommendedName>
</protein>
<gene>
    <name evidence="1" type="ORF">THSYN_16305</name>
</gene>
<dbReference type="Proteomes" id="UP000232638">
    <property type="component" value="Chromosome"/>
</dbReference>
<reference evidence="1 2" key="1">
    <citation type="submission" date="2017-03" db="EMBL/GenBank/DDBJ databases">
        <title>Complete genome sequence of Candidatus 'Thiodictyon syntrophicum' sp. nov. strain Cad16T, a photolithoautotroph purple sulfur bacterium isolated from an alpine meromictic lake.</title>
        <authorList>
            <person name="Luedin S.M."/>
            <person name="Pothier J.F."/>
            <person name="Danza F."/>
            <person name="Storelli N."/>
            <person name="Wittwer M."/>
            <person name="Tonolla M."/>
        </authorList>
    </citation>
    <scope>NUCLEOTIDE SEQUENCE [LARGE SCALE GENOMIC DNA]</scope>
    <source>
        <strain evidence="1 2">Cad16T</strain>
    </source>
</reference>
<name>A0A2K8U9W3_9GAMM</name>
<organism evidence="1 2">
    <name type="scientific">Candidatus Thiodictyon syntrophicum</name>
    <dbReference type="NCBI Taxonomy" id="1166950"/>
    <lineage>
        <taxon>Bacteria</taxon>
        <taxon>Pseudomonadati</taxon>
        <taxon>Pseudomonadota</taxon>
        <taxon>Gammaproteobacteria</taxon>
        <taxon>Chromatiales</taxon>
        <taxon>Chromatiaceae</taxon>
        <taxon>Thiodictyon</taxon>
    </lineage>
</organism>